<name>A0A917LQF6_9GAMM</name>
<dbReference type="SUPFAM" id="SSF53335">
    <property type="entry name" value="S-adenosyl-L-methionine-dependent methyltransferases"/>
    <property type="match status" value="1"/>
</dbReference>
<keyword evidence="2" id="KW-0489">Methyltransferase</keyword>
<dbReference type="Gene3D" id="3.40.50.150">
    <property type="entry name" value="Vaccinia Virus protein VP39"/>
    <property type="match status" value="1"/>
</dbReference>
<protein>
    <submittedName>
        <fullName evidence="2">Methyltransferase</fullName>
    </submittedName>
</protein>
<keyword evidence="2" id="KW-0808">Transferase</keyword>
<dbReference type="InterPro" id="IPR013216">
    <property type="entry name" value="Methyltransf_11"/>
</dbReference>
<evidence type="ECO:0000313" key="2">
    <source>
        <dbReference type="EMBL" id="GGG51369.1"/>
    </source>
</evidence>
<proteinExistence type="predicted"/>
<evidence type="ECO:0000313" key="3">
    <source>
        <dbReference type="Proteomes" id="UP000627715"/>
    </source>
</evidence>
<sequence>MPMKREVTNVIRTILDEWVPPVIRDSRLFMWPFFCLAYRFHNIREVMQFKDRVCNFTEEEYEDFYANLNSLSRHRQTDLTERSIEAILRECEGASQVLDAGCSAGYLLKRMHQHNPALTLSGCDVLPSVEENGFSYRKNNLTHLDYADNAFDTVTCCHTLEHVLDLRQCVAELRRVTARKLIIVVPRQRYYFYTLDEHIHFFPSKEQLLLQMGFQANEVKRLENLAGDWLLVIDMCADAPVDVSKTGSLP</sequence>
<dbReference type="RefSeq" id="WP_068811484.1">
    <property type="nucleotide sequence ID" value="NZ_BMIY01000002.1"/>
</dbReference>
<accession>A0A917LQF6</accession>
<reference evidence="2" key="1">
    <citation type="journal article" date="2014" name="Int. J. Syst. Evol. Microbiol.">
        <title>Complete genome sequence of Corynebacterium casei LMG S-19264T (=DSM 44701T), isolated from a smear-ripened cheese.</title>
        <authorList>
            <consortium name="US DOE Joint Genome Institute (JGI-PGF)"/>
            <person name="Walter F."/>
            <person name="Albersmeier A."/>
            <person name="Kalinowski J."/>
            <person name="Ruckert C."/>
        </authorList>
    </citation>
    <scope>NUCLEOTIDE SEQUENCE</scope>
    <source>
        <strain evidence="2">CGMCC 1.15425</strain>
    </source>
</reference>
<keyword evidence="3" id="KW-1185">Reference proteome</keyword>
<dbReference type="Pfam" id="PF08241">
    <property type="entry name" value="Methyltransf_11"/>
    <property type="match status" value="1"/>
</dbReference>
<dbReference type="GO" id="GO:0008757">
    <property type="term" value="F:S-adenosylmethionine-dependent methyltransferase activity"/>
    <property type="evidence" value="ECO:0007669"/>
    <property type="project" value="InterPro"/>
</dbReference>
<gene>
    <name evidence="2" type="ORF">GCM10011403_05680</name>
</gene>
<comment type="caution">
    <text evidence="2">The sequence shown here is derived from an EMBL/GenBank/DDBJ whole genome shotgun (WGS) entry which is preliminary data.</text>
</comment>
<dbReference type="AlphaFoldDB" id="A0A917LQF6"/>
<dbReference type="InterPro" id="IPR029063">
    <property type="entry name" value="SAM-dependent_MTases_sf"/>
</dbReference>
<dbReference type="EMBL" id="BMIY01000002">
    <property type="protein sequence ID" value="GGG51369.1"/>
    <property type="molecule type" value="Genomic_DNA"/>
</dbReference>
<feature type="domain" description="Methyltransferase type 11" evidence="1">
    <location>
        <begin position="98"/>
        <end position="179"/>
    </location>
</feature>
<reference evidence="2" key="2">
    <citation type="submission" date="2020-09" db="EMBL/GenBank/DDBJ databases">
        <authorList>
            <person name="Sun Q."/>
            <person name="Zhou Y."/>
        </authorList>
    </citation>
    <scope>NUCLEOTIDE SEQUENCE</scope>
    <source>
        <strain evidence="2">CGMCC 1.15425</strain>
    </source>
</reference>
<organism evidence="2 3">
    <name type="scientific">Pseudohongiella nitratireducens</name>
    <dbReference type="NCBI Taxonomy" id="1768907"/>
    <lineage>
        <taxon>Bacteria</taxon>
        <taxon>Pseudomonadati</taxon>
        <taxon>Pseudomonadota</taxon>
        <taxon>Gammaproteobacteria</taxon>
        <taxon>Pseudomonadales</taxon>
        <taxon>Pseudohongiellaceae</taxon>
        <taxon>Pseudohongiella</taxon>
    </lineage>
</organism>
<dbReference type="OrthoDB" id="9801538at2"/>
<dbReference type="Proteomes" id="UP000627715">
    <property type="component" value="Unassembled WGS sequence"/>
</dbReference>
<dbReference type="CDD" id="cd02440">
    <property type="entry name" value="AdoMet_MTases"/>
    <property type="match status" value="1"/>
</dbReference>
<dbReference type="GO" id="GO:0032259">
    <property type="term" value="P:methylation"/>
    <property type="evidence" value="ECO:0007669"/>
    <property type="project" value="UniProtKB-KW"/>
</dbReference>
<evidence type="ECO:0000259" key="1">
    <source>
        <dbReference type="Pfam" id="PF08241"/>
    </source>
</evidence>